<dbReference type="Proteomes" id="UP000316649">
    <property type="component" value="Unassembled WGS sequence"/>
</dbReference>
<dbReference type="InterPro" id="IPR019734">
    <property type="entry name" value="TPR_rpt"/>
</dbReference>
<proteinExistence type="predicted"/>
<comment type="caution">
    <text evidence="2">The sequence shown here is derived from an EMBL/GenBank/DDBJ whole genome shotgun (WGS) entry which is preliminary data.</text>
</comment>
<organism evidence="2 3">
    <name type="scientific">Sedimenticola selenatireducens</name>
    <dbReference type="NCBI Taxonomy" id="191960"/>
    <lineage>
        <taxon>Bacteria</taxon>
        <taxon>Pseudomonadati</taxon>
        <taxon>Pseudomonadota</taxon>
        <taxon>Gammaproteobacteria</taxon>
        <taxon>Chromatiales</taxon>
        <taxon>Sedimenticolaceae</taxon>
        <taxon>Sedimenticola</taxon>
    </lineage>
</organism>
<protein>
    <recommendedName>
        <fullName evidence="4">Tetratricopeptide repeat protein</fullName>
    </recommendedName>
</protein>
<keyword evidence="1" id="KW-0802">TPR repeat</keyword>
<dbReference type="PROSITE" id="PS50005">
    <property type="entry name" value="TPR"/>
    <property type="match status" value="1"/>
</dbReference>
<evidence type="ECO:0000256" key="1">
    <source>
        <dbReference type="PROSITE-ProRule" id="PRU00339"/>
    </source>
</evidence>
<dbReference type="Gene3D" id="1.25.40.10">
    <property type="entry name" value="Tetratricopeptide repeat domain"/>
    <property type="match status" value="2"/>
</dbReference>
<dbReference type="InterPro" id="IPR011990">
    <property type="entry name" value="TPR-like_helical_dom_sf"/>
</dbReference>
<dbReference type="AlphaFoldDB" id="A0A557RXG4"/>
<feature type="repeat" description="TPR" evidence="1">
    <location>
        <begin position="36"/>
        <end position="69"/>
    </location>
</feature>
<accession>A0A557RXG4</accession>
<gene>
    <name evidence="2" type="ORF">FHP88_17440</name>
</gene>
<name>A0A557RXG4_9GAMM</name>
<evidence type="ECO:0008006" key="4">
    <source>
        <dbReference type="Google" id="ProtNLM"/>
    </source>
</evidence>
<evidence type="ECO:0000313" key="2">
    <source>
        <dbReference type="EMBL" id="TVO69855.1"/>
    </source>
</evidence>
<sequence>MGDTHYRALIRVAVALTTAWIGWTYYDTEIRDAGPDAHELSAAGRYLEDGAFDKALAAFDKAYERNPDNTGALRGKAQSLMRMGLQQLLEAHQLEQANSAMKAATVRQAATTRLQTALALYDESIKQEQNKGINDANRRAVGVAHANRGILKDQLADYPGALADYQMSLKLAPEIQEGPGFLTRFMRNQPEKPPSIADRARYLKEQLAKPADERLLRLPEEDAKQRSYKLD</sequence>
<dbReference type="SMART" id="SM00028">
    <property type="entry name" value="TPR"/>
    <property type="match status" value="2"/>
</dbReference>
<dbReference type="EMBL" id="VMNH01000029">
    <property type="protein sequence ID" value="TVO69855.1"/>
    <property type="molecule type" value="Genomic_DNA"/>
</dbReference>
<dbReference type="SUPFAM" id="SSF48452">
    <property type="entry name" value="TPR-like"/>
    <property type="match status" value="1"/>
</dbReference>
<evidence type="ECO:0000313" key="3">
    <source>
        <dbReference type="Proteomes" id="UP000316649"/>
    </source>
</evidence>
<reference evidence="2 3" key="1">
    <citation type="submission" date="2019-07" db="EMBL/GenBank/DDBJ databases">
        <title>The pathways for chlorine oxyanion respiration interact through the shared metabolite chlorate.</title>
        <authorList>
            <person name="Barnum T.P."/>
            <person name="Cheng Y."/>
            <person name="Hill K.A."/>
            <person name="Lucas L.N."/>
            <person name="Carlson H.K."/>
            <person name="Coates J.D."/>
        </authorList>
    </citation>
    <scope>NUCLEOTIDE SEQUENCE [LARGE SCALE GENOMIC DNA]</scope>
    <source>
        <strain evidence="2 3">BK-1</strain>
    </source>
</reference>
<keyword evidence="3" id="KW-1185">Reference proteome</keyword>
<dbReference type="OrthoDB" id="7058572at2"/>
<dbReference type="RefSeq" id="WP_144360384.1">
    <property type="nucleotide sequence ID" value="NZ_VMNH01000029.1"/>
</dbReference>